<dbReference type="GO" id="GO:0005524">
    <property type="term" value="F:ATP binding"/>
    <property type="evidence" value="ECO:0007669"/>
    <property type="project" value="UniProtKB-UniRule"/>
</dbReference>
<dbReference type="Pfam" id="PF08443">
    <property type="entry name" value="RimK"/>
    <property type="match status" value="1"/>
</dbReference>
<dbReference type="InterPro" id="IPR013815">
    <property type="entry name" value="ATP_grasp_subdomain_1"/>
</dbReference>
<keyword evidence="6" id="KW-0436">Ligase</keyword>
<evidence type="ECO:0000259" key="5">
    <source>
        <dbReference type="PROSITE" id="PS50975"/>
    </source>
</evidence>
<evidence type="ECO:0000256" key="1">
    <source>
        <dbReference type="ARBA" id="ARBA00022723"/>
    </source>
</evidence>
<dbReference type="AlphaFoldDB" id="A0AAW4YB31"/>
<feature type="non-terminal residue" evidence="6">
    <location>
        <position position="1"/>
    </location>
</feature>
<evidence type="ECO:0000256" key="4">
    <source>
        <dbReference type="PROSITE-ProRule" id="PRU00409"/>
    </source>
</evidence>
<gene>
    <name evidence="6" type="ORF">LB359_12575</name>
</gene>
<dbReference type="PANTHER" id="PTHR21621:SF0">
    <property type="entry name" value="BETA-CITRYLGLUTAMATE SYNTHASE B-RELATED"/>
    <property type="match status" value="1"/>
</dbReference>
<keyword evidence="1" id="KW-0479">Metal-binding</keyword>
<evidence type="ECO:0000313" key="6">
    <source>
        <dbReference type="EMBL" id="MCE3363154.1"/>
    </source>
</evidence>
<dbReference type="GO" id="GO:0005737">
    <property type="term" value="C:cytoplasm"/>
    <property type="evidence" value="ECO:0007669"/>
    <property type="project" value="TreeGrafter"/>
</dbReference>
<accession>A0AAW4YB31</accession>
<dbReference type="NCBIfam" id="TIGR00768">
    <property type="entry name" value="rimK_fam"/>
    <property type="match status" value="1"/>
</dbReference>
<dbReference type="InterPro" id="IPR011761">
    <property type="entry name" value="ATP-grasp"/>
</dbReference>
<dbReference type="InterPro" id="IPR013651">
    <property type="entry name" value="ATP-grasp_RimK-type"/>
</dbReference>
<proteinExistence type="predicted"/>
<reference evidence="6" key="1">
    <citation type="journal article" date="2021" name="Front Med (Lausanne)">
        <title>The Prevalence and Determinants of Fusidic Acid Resistance Among Methicillin-Resistant Staphylococcus aureus Clinical Isolates in China.</title>
        <authorList>
            <person name="Zhao H."/>
            <person name="Wang X."/>
            <person name="Wang B."/>
            <person name="Xu Y."/>
            <person name="Rao L."/>
            <person name="Wan B."/>
            <person name="Guo Y."/>
            <person name="Wu X."/>
            <person name="Yu J."/>
            <person name="Chen L."/>
            <person name="Li M."/>
            <person name="Yu F."/>
        </authorList>
    </citation>
    <scope>NUCLEOTIDE SEQUENCE</scope>
    <source>
        <strain evidence="6">NC-4</strain>
    </source>
</reference>
<evidence type="ECO:0000256" key="2">
    <source>
        <dbReference type="ARBA" id="ARBA00022741"/>
    </source>
</evidence>
<comment type="caution">
    <text evidence="6">The sequence shown here is derived from an EMBL/GenBank/DDBJ whole genome shotgun (WGS) entry which is preliminary data.</text>
</comment>
<dbReference type="Proteomes" id="UP001200271">
    <property type="component" value="Unassembled WGS sequence"/>
</dbReference>
<keyword evidence="3 4" id="KW-0067">ATP-binding</keyword>
<protein>
    <submittedName>
        <fullName evidence="6">RimK family alpha-L-glutamate ligase</fullName>
    </submittedName>
</protein>
<dbReference type="SUPFAM" id="SSF56059">
    <property type="entry name" value="Glutathione synthetase ATP-binding domain-like"/>
    <property type="match status" value="1"/>
</dbReference>
<evidence type="ECO:0000256" key="3">
    <source>
        <dbReference type="ARBA" id="ARBA00022840"/>
    </source>
</evidence>
<dbReference type="PANTHER" id="PTHR21621">
    <property type="entry name" value="RIBOSOMAL PROTEIN S6 MODIFICATION PROTEIN"/>
    <property type="match status" value="1"/>
</dbReference>
<dbReference type="PROSITE" id="PS50975">
    <property type="entry name" value="ATP_GRASP"/>
    <property type="match status" value="1"/>
</dbReference>
<dbReference type="EMBL" id="JAIUEN010000116">
    <property type="protein sequence ID" value="MCE3363154.1"/>
    <property type="molecule type" value="Genomic_DNA"/>
</dbReference>
<dbReference type="Gene3D" id="3.30.1490.20">
    <property type="entry name" value="ATP-grasp fold, A domain"/>
    <property type="match status" value="1"/>
</dbReference>
<dbReference type="Gene3D" id="3.30.470.20">
    <property type="entry name" value="ATP-grasp fold, B domain"/>
    <property type="match status" value="1"/>
</dbReference>
<reference evidence="6" key="2">
    <citation type="submission" date="2023-08" db="EMBL/GenBank/DDBJ databases">
        <authorList>
            <person name="Zhao H."/>
            <person name="Wang X."/>
        </authorList>
    </citation>
    <scope>NUCLEOTIDE SEQUENCE</scope>
    <source>
        <strain evidence="6">NC-4</strain>
    </source>
</reference>
<sequence length="219" mass="25298">KCINTFDTIKICTDKLIQSNIFSNHNLPTPEFEAIFPETTFPDLYNKFKTPFVIKPVNSSWGRGIVKIDSHNDFILWKEVSTSLDLKNQNYPYLAQEYIIKENYDIRALVINNKIVGLFKRVSNNNWKTNTHLGAEIKPIEITEEISDIINKISIILPNAILGVDLLFDVSRQKYIICEVNNNPEFAKSSKIYKKNIGEIISEFVTKEPKNDKSEERLL</sequence>
<name>A0AAW4YB31_STAAU</name>
<feature type="domain" description="ATP-grasp" evidence="5">
    <location>
        <begin position="19"/>
        <end position="206"/>
    </location>
</feature>
<evidence type="ECO:0000313" key="7">
    <source>
        <dbReference type="Proteomes" id="UP001200271"/>
    </source>
</evidence>
<dbReference type="InterPro" id="IPR004666">
    <property type="entry name" value="Rp_bS6_RimK/Lys_biosynth_LsyX"/>
</dbReference>
<dbReference type="GO" id="GO:0046872">
    <property type="term" value="F:metal ion binding"/>
    <property type="evidence" value="ECO:0007669"/>
    <property type="project" value="UniProtKB-KW"/>
</dbReference>
<organism evidence="6 7">
    <name type="scientific">Staphylococcus aureus</name>
    <dbReference type="NCBI Taxonomy" id="1280"/>
    <lineage>
        <taxon>Bacteria</taxon>
        <taxon>Bacillati</taxon>
        <taxon>Bacillota</taxon>
        <taxon>Bacilli</taxon>
        <taxon>Bacillales</taxon>
        <taxon>Staphylococcaceae</taxon>
        <taxon>Staphylococcus</taxon>
    </lineage>
</organism>
<dbReference type="GO" id="GO:0016879">
    <property type="term" value="F:ligase activity, forming carbon-nitrogen bonds"/>
    <property type="evidence" value="ECO:0007669"/>
    <property type="project" value="TreeGrafter"/>
</dbReference>
<keyword evidence="2 4" id="KW-0547">Nucleotide-binding</keyword>